<dbReference type="Gene3D" id="2.60.40.790">
    <property type="match status" value="1"/>
</dbReference>
<comment type="similarity">
    <text evidence="1 2">Belongs to the small heat shock protein (HSP20) family.</text>
</comment>
<sequence length="139" mass="15978">MDPHQNFMKWSQLAKKFLGDDFWSDVIEHLPATVPKADVYHGDHELLVLVDLPGLENVNQIRLSVEGDALLVKGRMSPRQTHYEPVLQERYTGDFERRIQLGASVNRKNSSARYRKGVLEVRLPRGEVESDSPSIRIRD</sequence>
<reference evidence="4 5" key="1">
    <citation type="submission" date="2018-04" db="EMBL/GenBank/DDBJ databases">
        <title>Genomic Encyclopedia of Archaeal and Bacterial Type Strains, Phase II (KMG-II): from individual species to whole genera.</title>
        <authorList>
            <person name="Goeker M."/>
        </authorList>
    </citation>
    <scope>NUCLEOTIDE SEQUENCE [LARGE SCALE GENOMIC DNA]</scope>
    <source>
        <strain evidence="4 5">DSM 45787</strain>
    </source>
</reference>
<dbReference type="RefSeq" id="WP_108022661.1">
    <property type="nucleotide sequence ID" value="NZ_QBKR01000008.1"/>
</dbReference>
<keyword evidence="5" id="KW-1185">Reference proteome</keyword>
<comment type="caution">
    <text evidence="4">The sequence shown here is derived from an EMBL/GenBank/DDBJ whole genome shotgun (WGS) entry which is preliminary data.</text>
</comment>
<proteinExistence type="inferred from homology"/>
<feature type="domain" description="SHSP" evidence="3">
    <location>
        <begin position="28"/>
        <end position="139"/>
    </location>
</feature>
<dbReference type="InterPro" id="IPR008978">
    <property type="entry name" value="HSP20-like_chaperone"/>
</dbReference>
<accession>A0A2T6BXA6</accession>
<dbReference type="InterPro" id="IPR002068">
    <property type="entry name" value="A-crystallin/Hsp20_dom"/>
</dbReference>
<gene>
    <name evidence="4" type="ORF">C8P63_10818</name>
</gene>
<evidence type="ECO:0000256" key="2">
    <source>
        <dbReference type="RuleBase" id="RU003616"/>
    </source>
</evidence>
<dbReference type="OrthoDB" id="1806521at2"/>
<evidence type="ECO:0000313" key="5">
    <source>
        <dbReference type="Proteomes" id="UP000244240"/>
    </source>
</evidence>
<protein>
    <submittedName>
        <fullName evidence="4">HSP20 family protein</fullName>
    </submittedName>
</protein>
<dbReference type="EMBL" id="QBKR01000008">
    <property type="protein sequence ID" value="PTX60709.1"/>
    <property type="molecule type" value="Genomic_DNA"/>
</dbReference>
<dbReference type="Proteomes" id="UP000244240">
    <property type="component" value="Unassembled WGS sequence"/>
</dbReference>
<evidence type="ECO:0000259" key="3">
    <source>
        <dbReference type="PROSITE" id="PS01031"/>
    </source>
</evidence>
<dbReference type="Pfam" id="PF00011">
    <property type="entry name" value="HSP20"/>
    <property type="match status" value="1"/>
</dbReference>
<name>A0A2T6BXA6_9BACL</name>
<dbReference type="SUPFAM" id="SSF49764">
    <property type="entry name" value="HSP20-like chaperones"/>
    <property type="match status" value="1"/>
</dbReference>
<evidence type="ECO:0000256" key="1">
    <source>
        <dbReference type="PROSITE-ProRule" id="PRU00285"/>
    </source>
</evidence>
<dbReference type="CDD" id="cd06464">
    <property type="entry name" value="ACD_sHsps-like"/>
    <property type="match status" value="1"/>
</dbReference>
<organism evidence="4 5">
    <name type="scientific">Melghirimyces profundicolus</name>
    <dbReference type="NCBI Taxonomy" id="1242148"/>
    <lineage>
        <taxon>Bacteria</taxon>
        <taxon>Bacillati</taxon>
        <taxon>Bacillota</taxon>
        <taxon>Bacilli</taxon>
        <taxon>Bacillales</taxon>
        <taxon>Thermoactinomycetaceae</taxon>
        <taxon>Melghirimyces</taxon>
    </lineage>
</organism>
<dbReference type="PROSITE" id="PS01031">
    <property type="entry name" value="SHSP"/>
    <property type="match status" value="1"/>
</dbReference>
<evidence type="ECO:0000313" key="4">
    <source>
        <dbReference type="EMBL" id="PTX60709.1"/>
    </source>
</evidence>
<dbReference type="AlphaFoldDB" id="A0A2T6BXA6"/>